<protein>
    <recommendedName>
        <fullName evidence="3">Addiction module component</fullName>
    </recommendedName>
</protein>
<evidence type="ECO:0008006" key="3">
    <source>
        <dbReference type="Google" id="ProtNLM"/>
    </source>
</evidence>
<accession>A0A0K1S388</accession>
<dbReference type="KEGG" id="mpk:VL20_3522"/>
<name>A0A0K1S388_9CHRO</name>
<sequence length="73" mass="8454">MTTLKDIESAILQLPDEEIHQLSAWLQDYLDDSWDKQIKNDLESGKLDRLLQKVNNDISNNQVKSLDEILNNS</sequence>
<dbReference type="AlphaFoldDB" id="A0A0K1S388"/>
<dbReference type="RefSeq" id="WP_052276903.1">
    <property type="nucleotide sequence ID" value="NZ_CP011339.1"/>
</dbReference>
<keyword evidence="2" id="KW-1185">Reference proteome</keyword>
<dbReference type="EMBL" id="CP011339">
    <property type="protein sequence ID" value="AKV68525.1"/>
    <property type="molecule type" value="Genomic_DNA"/>
</dbReference>
<organism evidence="1 2">
    <name type="scientific">Microcystis panniformis FACHB-1757</name>
    <dbReference type="NCBI Taxonomy" id="1638788"/>
    <lineage>
        <taxon>Bacteria</taxon>
        <taxon>Bacillati</taxon>
        <taxon>Cyanobacteriota</taxon>
        <taxon>Cyanophyceae</taxon>
        <taxon>Oscillatoriophycideae</taxon>
        <taxon>Chroococcales</taxon>
        <taxon>Microcystaceae</taxon>
        <taxon>Microcystis</taxon>
    </lineage>
</organism>
<reference evidence="1 2" key="1">
    <citation type="journal article" date="2016" name="Stand. Genomic Sci.">
        <title>Complete genome sequence and genomic characterization of Microcystis panniformis FACHB 1757 by third-generation sequencing.</title>
        <authorList>
            <person name="Zhang J.Y."/>
            <person name="Guan R."/>
            <person name="Zhang H.J."/>
            <person name="Li H."/>
            <person name="Xiao P."/>
            <person name="Yu G.L."/>
            <person name="Du L."/>
            <person name="Cao D.M."/>
            <person name="Zhu B.C."/>
            <person name="Li R.H."/>
            <person name="Lu Z.H."/>
        </authorList>
    </citation>
    <scope>NUCLEOTIDE SEQUENCE [LARGE SCALE GENOMIC DNA]</scope>
    <source>
        <strain evidence="1 2">FACHB-1757</strain>
    </source>
</reference>
<proteinExistence type="predicted"/>
<dbReference type="PATRIC" id="fig|1638788.3.peg.3562"/>
<gene>
    <name evidence="1" type="ORF">VL20_3522</name>
</gene>
<evidence type="ECO:0000313" key="1">
    <source>
        <dbReference type="EMBL" id="AKV68525.1"/>
    </source>
</evidence>
<dbReference type="Proteomes" id="UP000068167">
    <property type="component" value="Chromosome"/>
</dbReference>
<evidence type="ECO:0000313" key="2">
    <source>
        <dbReference type="Proteomes" id="UP000068167"/>
    </source>
</evidence>